<feature type="transmembrane region" description="Helical" evidence="1">
    <location>
        <begin position="337"/>
        <end position="356"/>
    </location>
</feature>
<reference evidence="4" key="1">
    <citation type="submission" date="2011-06" db="EMBL/GenBank/DDBJ databases">
        <title>Complete genome sequence of Paenibacillus mucilaginosus KNP414.</title>
        <authorList>
            <person name="Wang J."/>
            <person name="Hu S."/>
            <person name="Hu X."/>
            <person name="Zhang B."/>
            <person name="Dong D."/>
            <person name="Zhang S."/>
            <person name="Zhao K."/>
            <person name="Wu D."/>
        </authorList>
    </citation>
    <scope>NUCLEOTIDE SEQUENCE [LARGE SCALE GENOMIC DNA]</scope>
    <source>
        <strain evidence="4">KNP414</strain>
    </source>
</reference>
<sequence length="400" mass="44253">MTIEGRERPGEYPPNGSSRIESLDVIRGFAVLGIFFVNVPEMIGSGISFQPSYSGSDAAVRLLYDMFFQTKFYSIFAFLFGLSFYFFMQRAEQQGKPARRLFSRRLGILLLIGLLHAVLLWYGDILYTYALLGFLLLLFYRRSSKNVLVWGVVLTGLYAAVVSLLILLMNGLGMSAELSSPEFADVPGWKERAAYLLGDGLPNVLFIGIEVLGLFLLGLHAGKKGWLEGDAGAGAKPLRVAQWTALLLSGLLFIPMLRYYFSHESYTPMEIFHLTHLSGKTMAVFYICTLLRLIRRYGAHRLEDFAAIGRTALSNYLAQSLLTWAALLALGDAAADLPLWAGAVYCIAISLLLTLGSRIWLRSFRMGPAEWLWRAGTYGTLPPLARTPKAPGTHSGGLGH</sequence>
<evidence type="ECO:0000259" key="2">
    <source>
        <dbReference type="Pfam" id="PF04235"/>
    </source>
</evidence>
<feature type="transmembrane region" description="Helical" evidence="1">
    <location>
        <begin position="193"/>
        <end position="219"/>
    </location>
</feature>
<dbReference type="HOGENOM" id="CLU_039610_0_0_9"/>
<dbReference type="EMBL" id="CP002869">
    <property type="protein sequence ID" value="AEI43068.1"/>
    <property type="molecule type" value="Genomic_DNA"/>
</dbReference>
<feature type="transmembrane region" description="Helical" evidence="1">
    <location>
        <begin position="273"/>
        <end position="293"/>
    </location>
</feature>
<dbReference type="InterPro" id="IPR052529">
    <property type="entry name" value="Bact_Transport_Assoc"/>
</dbReference>
<dbReference type="AlphaFoldDB" id="F8FBL7"/>
<dbReference type="RefSeq" id="WP_013918222.1">
    <property type="nucleotide sequence ID" value="NC_015690.1"/>
</dbReference>
<evidence type="ECO:0000256" key="1">
    <source>
        <dbReference type="SAM" id="Phobius"/>
    </source>
</evidence>
<gene>
    <name evidence="3" type="ordered locus">KNP414_04538</name>
</gene>
<dbReference type="PANTHER" id="PTHR30590">
    <property type="entry name" value="INNER MEMBRANE PROTEIN"/>
    <property type="match status" value="1"/>
</dbReference>
<organism evidence="3 4">
    <name type="scientific">Paenibacillus mucilaginosus (strain KNP414)</name>
    <dbReference type="NCBI Taxonomy" id="1036673"/>
    <lineage>
        <taxon>Bacteria</taxon>
        <taxon>Bacillati</taxon>
        <taxon>Bacillota</taxon>
        <taxon>Bacilli</taxon>
        <taxon>Bacillales</taxon>
        <taxon>Paenibacillaceae</taxon>
        <taxon>Paenibacillus</taxon>
    </lineage>
</organism>
<dbReference type="Proteomes" id="UP000006620">
    <property type="component" value="Chromosome"/>
</dbReference>
<keyword evidence="1" id="KW-0472">Membrane</keyword>
<dbReference type="PATRIC" id="fig|1036673.3.peg.4171"/>
<evidence type="ECO:0000313" key="3">
    <source>
        <dbReference type="EMBL" id="AEI43068.1"/>
    </source>
</evidence>
<feature type="transmembrane region" description="Helical" evidence="1">
    <location>
        <begin position="101"/>
        <end position="119"/>
    </location>
</feature>
<dbReference type="KEGG" id="pms:KNP414_04538"/>
<reference evidence="3 4" key="2">
    <citation type="journal article" date="2013" name="Genome Announc.">
        <title>Genome Sequence of Growth-Improving Paenibacillus mucilaginosus Strain KNP414.</title>
        <authorList>
            <person name="Lu J.J."/>
            <person name="Wang J.F."/>
            <person name="Hu X.F."/>
        </authorList>
    </citation>
    <scope>NUCLEOTIDE SEQUENCE [LARGE SCALE GENOMIC DNA]</scope>
    <source>
        <strain evidence="3 4">KNP414</strain>
    </source>
</reference>
<feature type="transmembrane region" description="Helical" evidence="1">
    <location>
        <begin position="29"/>
        <end position="50"/>
    </location>
</feature>
<feature type="domain" description="DUF418" evidence="2">
    <location>
        <begin position="221"/>
        <end position="379"/>
    </location>
</feature>
<keyword evidence="1" id="KW-1133">Transmembrane helix</keyword>
<dbReference type="InterPro" id="IPR007349">
    <property type="entry name" value="DUF418"/>
</dbReference>
<feature type="transmembrane region" description="Helical" evidence="1">
    <location>
        <begin position="147"/>
        <end position="173"/>
    </location>
</feature>
<name>F8FBL7_PAEMK</name>
<proteinExistence type="predicted"/>
<feature type="transmembrane region" description="Helical" evidence="1">
    <location>
        <begin position="313"/>
        <end position="331"/>
    </location>
</feature>
<evidence type="ECO:0000313" key="4">
    <source>
        <dbReference type="Proteomes" id="UP000006620"/>
    </source>
</evidence>
<dbReference type="Pfam" id="PF04235">
    <property type="entry name" value="DUF418"/>
    <property type="match status" value="1"/>
</dbReference>
<accession>F8FBL7</accession>
<feature type="transmembrane region" description="Helical" evidence="1">
    <location>
        <begin position="70"/>
        <end position="89"/>
    </location>
</feature>
<feature type="transmembrane region" description="Helical" evidence="1">
    <location>
        <begin position="125"/>
        <end position="140"/>
    </location>
</feature>
<dbReference type="PANTHER" id="PTHR30590:SF3">
    <property type="entry name" value="HYPOTHETICAL MEMBRANE SPANNING PROTEIN"/>
    <property type="match status" value="1"/>
</dbReference>
<keyword evidence="1" id="KW-0812">Transmembrane</keyword>
<protein>
    <recommendedName>
        <fullName evidence="2">DUF418 domain-containing protein</fullName>
    </recommendedName>
</protein>
<feature type="transmembrane region" description="Helical" evidence="1">
    <location>
        <begin position="240"/>
        <end position="261"/>
    </location>
</feature>